<dbReference type="Gene3D" id="3.90.226.10">
    <property type="entry name" value="2-enoyl-CoA Hydratase, Chain A, domain 1"/>
    <property type="match status" value="1"/>
</dbReference>
<evidence type="ECO:0000313" key="2">
    <source>
        <dbReference type="EMBL" id="MDN3724122.1"/>
    </source>
</evidence>
<dbReference type="RefSeq" id="WP_290254214.1">
    <property type="nucleotide sequence ID" value="NZ_JAUGQQ010000003.1"/>
</dbReference>
<dbReference type="Pfam" id="PF14684">
    <property type="entry name" value="Tricorn_C1"/>
    <property type="match status" value="1"/>
</dbReference>
<evidence type="ECO:0000313" key="3">
    <source>
        <dbReference type="Proteomes" id="UP001244787"/>
    </source>
</evidence>
<dbReference type="EMBL" id="JAUGQQ010000003">
    <property type="protein sequence ID" value="MDN3724122.1"/>
    <property type="molecule type" value="Genomic_DNA"/>
</dbReference>
<dbReference type="InterPro" id="IPR029045">
    <property type="entry name" value="ClpP/crotonase-like_dom_sf"/>
</dbReference>
<dbReference type="SUPFAM" id="SSF52096">
    <property type="entry name" value="ClpP/crotonase"/>
    <property type="match status" value="1"/>
</dbReference>
<dbReference type="PANTHER" id="PTHR11261:SF3">
    <property type="entry name" value="RETINOL-BINDING PROTEIN 3"/>
    <property type="match status" value="1"/>
</dbReference>
<protein>
    <submittedName>
        <fullName evidence="2">S41 family peptidase</fullName>
    </submittedName>
</protein>
<accession>A0ABT8DGZ8</accession>
<reference evidence="2 3" key="1">
    <citation type="submission" date="2023-06" db="EMBL/GenBank/DDBJ databases">
        <authorList>
            <person name="Ye Y.-Q."/>
            <person name="Du Z.-J."/>
        </authorList>
    </citation>
    <scope>NUCLEOTIDE SEQUENCE [LARGE SCALE GENOMIC DNA]</scope>
    <source>
        <strain evidence="2 3">SDUM287046</strain>
    </source>
</reference>
<name>A0ABT8DGZ8_9FLAO</name>
<dbReference type="PANTHER" id="PTHR11261">
    <property type="entry name" value="INTERPHOTORECEPTOR RETINOID-BINDING PROTEIN"/>
    <property type="match status" value="1"/>
</dbReference>
<keyword evidence="3" id="KW-1185">Reference proteome</keyword>
<dbReference type="SMART" id="SM00245">
    <property type="entry name" value="TSPc"/>
    <property type="match status" value="1"/>
</dbReference>
<comment type="caution">
    <text evidence="2">The sequence shown here is derived from an EMBL/GenBank/DDBJ whole genome shotgun (WGS) entry which is preliminary data.</text>
</comment>
<dbReference type="InterPro" id="IPR005151">
    <property type="entry name" value="Tail-specific_protease"/>
</dbReference>
<dbReference type="Proteomes" id="UP001244787">
    <property type="component" value="Unassembled WGS sequence"/>
</dbReference>
<dbReference type="Pfam" id="PF03572">
    <property type="entry name" value="Peptidase_S41"/>
    <property type="match status" value="1"/>
</dbReference>
<evidence type="ECO:0000259" key="1">
    <source>
        <dbReference type="SMART" id="SM00245"/>
    </source>
</evidence>
<sequence>MNTTKKIIAIVFLYLATVGCEKMFIEEPSNNPEAIFENLWNTFNEEYAVFEERNIDWQAEYNIYRPMVNTNTTDDELFNILSQMLAKLDDGHVNLTAPNREIFYSNKIKNERIDDNLFSIPITKTYLEFGYKEGDENSYLYGKIKNENVAYIYFDYVGENFFKLEDFLNQYHNVNGYIIDLRHNQGGDFTYCFSEMGRLTDQPHYVFRSKTKNGKGPDDFTQWHHWTINPAGAYIDKPIIVLIDRYTISAGERAVMAFKTLPNVRLMGEITNGAHGTMIGRELANGWFYSLVTQKTEMFDGNSYEGIGLEPDIYSKNILSDVTAGIDKTLQTAIDSLK</sequence>
<dbReference type="PROSITE" id="PS51257">
    <property type="entry name" value="PROKAR_LIPOPROTEIN"/>
    <property type="match status" value="1"/>
</dbReference>
<dbReference type="InterPro" id="IPR028204">
    <property type="entry name" value="Tricorn_C1"/>
</dbReference>
<dbReference type="Gene3D" id="3.30.750.44">
    <property type="match status" value="1"/>
</dbReference>
<organism evidence="2 3">
    <name type="scientific">Aequorivita aurantiaca</name>
    <dbReference type="NCBI Taxonomy" id="3053356"/>
    <lineage>
        <taxon>Bacteria</taxon>
        <taxon>Pseudomonadati</taxon>
        <taxon>Bacteroidota</taxon>
        <taxon>Flavobacteriia</taxon>
        <taxon>Flavobacteriales</taxon>
        <taxon>Flavobacteriaceae</taxon>
        <taxon>Aequorivita</taxon>
    </lineage>
</organism>
<feature type="domain" description="Tail specific protease" evidence="1">
    <location>
        <begin position="115"/>
        <end position="316"/>
    </location>
</feature>
<gene>
    <name evidence="2" type="ORF">QRD02_06990</name>
</gene>
<dbReference type="CDD" id="cd07563">
    <property type="entry name" value="Peptidase_S41_IRBP"/>
    <property type="match status" value="1"/>
</dbReference>
<proteinExistence type="predicted"/>